<reference evidence="2" key="1">
    <citation type="journal article" date="2023" name="G3 (Bethesda)">
        <title>A reference genome for the long-term kleptoplast-retaining sea slug Elysia crispata morphotype clarki.</title>
        <authorList>
            <person name="Eastman K.E."/>
            <person name="Pendleton A.L."/>
            <person name="Shaikh M.A."/>
            <person name="Suttiyut T."/>
            <person name="Ogas R."/>
            <person name="Tomko P."/>
            <person name="Gavelis G."/>
            <person name="Widhalm J.R."/>
            <person name="Wisecaver J.H."/>
        </authorList>
    </citation>
    <scope>NUCLEOTIDE SEQUENCE</scope>
    <source>
        <strain evidence="2">ECLA1</strain>
    </source>
</reference>
<comment type="caution">
    <text evidence="2">The sequence shown here is derived from an EMBL/GenBank/DDBJ whole genome shotgun (WGS) entry which is preliminary data.</text>
</comment>
<proteinExistence type="predicted"/>
<evidence type="ECO:0000313" key="2">
    <source>
        <dbReference type="EMBL" id="KAK3763914.1"/>
    </source>
</evidence>
<organism evidence="2 3">
    <name type="scientific">Elysia crispata</name>
    <name type="common">lettuce slug</name>
    <dbReference type="NCBI Taxonomy" id="231223"/>
    <lineage>
        <taxon>Eukaryota</taxon>
        <taxon>Metazoa</taxon>
        <taxon>Spiralia</taxon>
        <taxon>Lophotrochozoa</taxon>
        <taxon>Mollusca</taxon>
        <taxon>Gastropoda</taxon>
        <taxon>Heterobranchia</taxon>
        <taxon>Euthyneura</taxon>
        <taxon>Panpulmonata</taxon>
        <taxon>Sacoglossa</taxon>
        <taxon>Placobranchoidea</taxon>
        <taxon>Plakobranchidae</taxon>
        <taxon>Elysia</taxon>
    </lineage>
</organism>
<feature type="region of interest" description="Disordered" evidence="1">
    <location>
        <begin position="1"/>
        <end position="27"/>
    </location>
</feature>
<feature type="compositionally biased region" description="Polar residues" evidence="1">
    <location>
        <begin position="1"/>
        <end position="15"/>
    </location>
</feature>
<sequence length="225" mass="25768">MGWELSQSSGSTKVSQCDRQHRPADQTMSDLIQKQLAQASTKIRPKSFTVPCLKPYLYTMESTHRIQPVYFFHPQELLTENPNLRTISFLGSRSVVSSPTERYGPILSLYLTTHVPKRPLCSGSFPLEPMTVNYRSLFLCVSVLQEPAIFLPHTLVIMDLFVTFMEQRQAKQGRAKKNEKPSHPKMFSETEHACALLRLKPSVMRYGPERLRGDLDLPACQRREN</sequence>
<dbReference type="EMBL" id="JAWDGP010004484">
    <property type="protein sequence ID" value="KAK3763914.1"/>
    <property type="molecule type" value="Genomic_DNA"/>
</dbReference>
<protein>
    <submittedName>
        <fullName evidence="2">Uncharacterized protein</fullName>
    </submittedName>
</protein>
<gene>
    <name evidence="2" type="ORF">RRG08_050562</name>
</gene>
<dbReference type="AlphaFoldDB" id="A0AAE0Z6W0"/>
<evidence type="ECO:0000313" key="3">
    <source>
        <dbReference type="Proteomes" id="UP001283361"/>
    </source>
</evidence>
<keyword evidence="3" id="KW-1185">Reference proteome</keyword>
<name>A0AAE0Z6W0_9GAST</name>
<dbReference type="Proteomes" id="UP001283361">
    <property type="component" value="Unassembled WGS sequence"/>
</dbReference>
<accession>A0AAE0Z6W0</accession>
<evidence type="ECO:0000256" key="1">
    <source>
        <dbReference type="SAM" id="MobiDB-lite"/>
    </source>
</evidence>